<gene>
    <name evidence="12" type="primary">sipW</name>
    <name evidence="12" type="ORF">NEOCIP111885_01497</name>
</gene>
<organism evidence="12 13">
    <name type="scientific">Pseudoneobacillus rhizosphaerae</name>
    <dbReference type="NCBI Taxonomy" id="2880968"/>
    <lineage>
        <taxon>Bacteria</taxon>
        <taxon>Bacillati</taxon>
        <taxon>Bacillota</taxon>
        <taxon>Bacilli</taxon>
        <taxon>Bacillales</taxon>
        <taxon>Bacillaceae</taxon>
        <taxon>Pseudoneobacillus</taxon>
    </lineage>
</organism>
<sequence>MKRAVKITSNVLYVLVFVTLLTMTIMVISSRASGGEPELFGYQFKTVLSGSMEPTFKTGSIILVEKIDNPKSLSKNDVITFKQDERNMVTHRIVEVIKQPEHVLYRTKGDNNEEADLNPVLAENVVAKYSGITIPFIGYFLKYASSQMGTAILLILPGLLLLGYATITIRSVIKEIESRTKAVQSIEPSEKTI</sequence>
<dbReference type="GO" id="GO:0006465">
    <property type="term" value="P:signal peptide processing"/>
    <property type="evidence" value="ECO:0007669"/>
    <property type="project" value="UniProtKB-UniRule"/>
</dbReference>
<evidence type="ECO:0000256" key="3">
    <source>
        <dbReference type="ARBA" id="ARBA00022692"/>
    </source>
</evidence>
<feature type="transmembrane region" description="Helical" evidence="11">
    <location>
        <begin position="12"/>
        <end position="32"/>
    </location>
</feature>
<keyword evidence="4 12" id="KW-0378">Hydrolase</keyword>
<evidence type="ECO:0000256" key="5">
    <source>
        <dbReference type="ARBA" id="ARBA00022824"/>
    </source>
</evidence>
<protein>
    <recommendedName>
        <fullName evidence="10">Signal peptidase I</fullName>
        <ecNumber evidence="10">3.4.21.89</ecNumber>
    </recommendedName>
</protein>
<keyword evidence="2" id="KW-0645">Protease</keyword>
<evidence type="ECO:0000256" key="8">
    <source>
        <dbReference type="ARBA" id="ARBA00023136"/>
    </source>
</evidence>
<dbReference type="PRINTS" id="PR00728">
    <property type="entry name" value="SIGNALPTASE"/>
</dbReference>
<keyword evidence="8 11" id="KW-0472">Membrane</keyword>
<dbReference type="InterPro" id="IPR019533">
    <property type="entry name" value="Peptidase_S26"/>
</dbReference>
<evidence type="ECO:0000256" key="7">
    <source>
        <dbReference type="ARBA" id="ARBA00022989"/>
    </source>
</evidence>
<dbReference type="CDD" id="cd06530">
    <property type="entry name" value="S26_SPase_I"/>
    <property type="match status" value="1"/>
</dbReference>
<proteinExistence type="predicted"/>
<dbReference type="PANTHER" id="PTHR10806">
    <property type="entry name" value="SIGNAL PEPTIDASE COMPLEX CATALYTIC SUBUNIT SEC11"/>
    <property type="match status" value="1"/>
</dbReference>
<dbReference type="InterPro" id="IPR019756">
    <property type="entry name" value="Pept_S26A_signal_pept_1_Ser-AS"/>
</dbReference>
<evidence type="ECO:0000313" key="13">
    <source>
        <dbReference type="Proteomes" id="UP000789845"/>
    </source>
</evidence>
<dbReference type="Gene3D" id="2.10.109.10">
    <property type="entry name" value="Umud Fragment, subunit A"/>
    <property type="match status" value="1"/>
</dbReference>
<keyword evidence="7 11" id="KW-1133">Transmembrane helix</keyword>
<dbReference type="EC" id="3.4.21.89" evidence="10"/>
<dbReference type="InterPro" id="IPR001733">
    <property type="entry name" value="Peptidase_S26B"/>
</dbReference>
<keyword evidence="13" id="KW-1185">Reference proteome</keyword>
<dbReference type="RefSeq" id="WP_230496170.1">
    <property type="nucleotide sequence ID" value="NZ_CAKJTG010000007.1"/>
</dbReference>
<comment type="function">
    <text evidence="9">Catalytic component of the signal peptidase complex (SPC) which catalyzes the cleavage of N-terminal signal sequences from nascent proteins as they are translocated into the lumen of the endoplasmic reticulum. Specifically cleaves N-terminal signal peptides that contain a hydrophobic alpha-helix (h-region) shorter than 18-20 amino acids.</text>
</comment>
<evidence type="ECO:0000256" key="9">
    <source>
        <dbReference type="ARBA" id="ARBA00045533"/>
    </source>
</evidence>
<dbReference type="AlphaFoldDB" id="A0A9C7G982"/>
<dbReference type="SUPFAM" id="SSF51306">
    <property type="entry name" value="LexA/Signal peptidase"/>
    <property type="match status" value="1"/>
</dbReference>
<dbReference type="InterPro" id="IPR036286">
    <property type="entry name" value="LexA/Signal_pep-like_sf"/>
</dbReference>
<evidence type="ECO:0000313" key="12">
    <source>
        <dbReference type="EMBL" id="CAG9607805.1"/>
    </source>
</evidence>
<reference evidence="12" key="1">
    <citation type="submission" date="2021-10" db="EMBL/GenBank/DDBJ databases">
        <authorList>
            <person name="Criscuolo A."/>
        </authorList>
    </citation>
    <scope>NUCLEOTIDE SEQUENCE</scope>
    <source>
        <strain evidence="12">CIP111885</strain>
    </source>
</reference>
<feature type="transmembrane region" description="Helical" evidence="11">
    <location>
        <begin position="151"/>
        <end position="173"/>
    </location>
</feature>
<evidence type="ECO:0000256" key="11">
    <source>
        <dbReference type="SAM" id="Phobius"/>
    </source>
</evidence>
<keyword evidence="6" id="KW-0735">Signal-anchor</keyword>
<evidence type="ECO:0000256" key="1">
    <source>
        <dbReference type="ARBA" id="ARBA00004648"/>
    </source>
</evidence>
<dbReference type="GO" id="GO:0016020">
    <property type="term" value="C:membrane"/>
    <property type="evidence" value="ECO:0007669"/>
    <property type="project" value="UniProtKB-UniRule"/>
</dbReference>
<comment type="caution">
    <text evidence="12">The sequence shown here is derived from an EMBL/GenBank/DDBJ whole genome shotgun (WGS) entry which is preliminary data.</text>
</comment>
<dbReference type="PROSITE" id="PS00501">
    <property type="entry name" value="SPASE_I_1"/>
    <property type="match status" value="1"/>
</dbReference>
<name>A0A9C7G982_9BACI</name>
<dbReference type="EMBL" id="CAKJTG010000007">
    <property type="protein sequence ID" value="CAG9607805.1"/>
    <property type="molecule type" value="Genomic_DNA"/>
</dbReference>
<dbReference type="PANTHER" id="PTHR10806:SF6">
    <property type="entry name" value="SIGNAL PEPTIDASE COMPLEX CATALYTIC SUBUNIT SEC11"/>
    <property type="match status" value="1"/>
</dbReference>
<comment type="subcellular location">
    <subcellularLocation>
        <location evidence="1">Endoplasmic reticulum membrane</location>
        <topology evidence="1">Single-pass type II membrane protein</topology>
    </subcellularLocation>
</comment>
<evidence type="ECO:0000256" key="4">
    <source>
        <dbReference type="ARBA" id="ARBA00022801"/>
    </source>
</evidence>
<dbReference type="NCBIfam" id="NF046067">
    <property type="entry name" value="SigPepSipWBacil"/>
    <property type="match status" value="1"/>
</dbReference>
<accession>A0A9C7G982</accession>
<keyword evidence="5" id="KW-0256">Endoplasmic reticulum</keyword>
<dbReference type="GO" id="GO:0009003">
    <property type="term" value="F:signal peptidase activity"/>
    <property type="evidence" value="ECO:0007669"/>
    <property type="project" value="UniProtKB-EC"/>
</dbReference>
<dbReference type="GO" id="GO:0004252">
    <property type="term" value="F:serine-type endopeptidase activity"/>
    <property type="evidence" value="ECO:0007669"/>
    <property type="project" value="UniProtKB-UniRule"/>
</dbReference>
<evidence type="ECO:0000256" key="10">
    <source>
        <dbReference type="NCBIfam" id="TIGR02228"/>
    </source>
</evidence>
<evidence type="ECO:0000256" key="2">
    <source>
        <dbReference type="ARBA" id="ARBA00022670"/>
    </source>
</evidence>
<dbReference type="Proteomes" id="UP000789845">
    <property type="component" value="Unassembled WGS sequence"/>
</dbReference>
<evidence type="ECO:0000256" key="6">
    <source>
        <dbReference type="ARBA" id="ARBA00022968"/>
    </source>
</evidence>
<keyword evidence="3 11" id="KW-0812">Transmembrane</keyword>
<dbReference type="NCBIfam" id="TIGR02228">
    <property type="entry name" value="sigpep_I_arch"/>
    <property type="match status" value="1"/>
</dbReference>